<evidence type="ECO:0000256" key="2">
    <source>
        <dbReference type="ARBA" id="ARBA00012755"/>
    </source>
</evidence>
<dbReference type="AlphaFoldDB" id="A0A1L7WC37"/>
<dbReference type="OrthoDB" id="2108802at2759"/>
<feature type="domain" description="Glycoside-hydrolase family GH114 TIM-barrel" evidence="3">
    <location>
        <begin position="36"/>
        <end position="260"/>
    </location>
</feature>
<dbReference type="InterPro" id="IPR017853">
    <property type="entry name" value="GH"/>
</dbReference>
<keyword evidence="5" id="KW-1185">Reference proteome</keyword>
<comment type="catalytic activity">
    <reaction evidence="1">
        <text>Hydrolysis of terminal, non-reducing alpha-D-galactose residues in alpha-D-galactosides, including galactose oligosaccharides, galactomannans and galactolipids.</text>
        <dbReference type="EC" id="3.2.1.22"/>
    </reaction>
</comment>
<name>A0A1L7WC37_9HELO</name>
<reference evidence="4 5" key="1">
    <citation type="submission" date="2016-03" db="EMBL/GenBank/DDBJ databases">
        <authorList>
            <person name="Ploux O."/>
        </authorList>
    </citation>
    <scope>NUCLEOTIDE SEQUENCE [LARGE SCALE GENOMIC DNA]</scope>
    <source>
        <strain evidence="4 5">UAMH 11012</strain>
    </source>
</reference>
<dbReference type="Proteomes" id="UP000184330">
    <property type="component" value="Unassembled WGS sequence"/>
</dbReference>
<dbReference type="InterPro" id="IPR013785">
    <property type="entry name" value="Aldolase_TIM"/>
</dbReference>
<dbReference type="EC" id="3.2.1.22" evidence="2"/>
<accession>A0A1L7WC37</accession>
<evidence type="ECO:0000256" key="1">
    <source>
        <dbReference type="ARBA" id="ARBA00001255"/>
    </source>
</evidence>
<dbReference type="InterPro" id="IPR004352">
    <property type="entry name" value="GH114_TIM-barrel"/>
</dbReference>
<sequence length="279" mass="31801">MPNEYTSSQNNACDLMGPSIARPGTWSPPKPAPGLTWQIQLNSKVNLNHNVSIFDIDLFQNTKYDVAELHRRGIYVICYFSAGTWEPLRDDLDNFNRTAPGLHYDDPSGHFKEEQWFNTTDPVVRDGMAKRILRVKNMGCDAVDPDNVDTYDNETGFNAKPENVETDKQTSIDYISFLSNITHKASMQMSLKNAPEIVDYVIHMVDFQVNENCANSTQCWKFRKFIADGRPLFEIEYPTYLDANSTVKSVDKAEWARLFKDNKEQGEGNMGFSTAFEGH</sequence>
<dbReference type="SUPFAM" id="SSF51445">
    <property type="entry name" value="(Trans)glycosidases"/>
    <property type="match status" value="1"/>
</dbReference>
<evidence type="ECO:0000313" key="4">
    <source>
        <dbReference type="EMBL" id="CZR50353.1"/>
    </source>
</evidence>
<organism evidence="4 5">
    <name type="scientific">Phialocephala subalpina</name>
    <dbReference type="NCBI Taxonomy" id="576137"/>
    <lineage>
        <taxon>Eukaryota</taxon>
        <taxon>Fungi</taxon>
        <taxon>Dikarya</taxon>
        <taxon>Ascomycota</taxon>
        <taxon>Pezizomycotina</taxon>
        <taxon>Leotiomycetes</taxon>
        <taxon>Helotiales</taxon>
        <taxon>Mollisiaceae</taxon>
        <taxon>Phialocephala</taxon>
        <taxon>Phialocephala fortinii species complex</taxon>
    </lineage>
</organism>
<dbReference type="STRING" id="576137.A0A1L7WC37"/>
<dbReference type="PANTHER" id="PTHR35273:SF2">
    <property type="entry name" value="ALPHA-GALACTOSIDASE"/>
    <property type="match status" value="1"/>
</dbReference>
<dbReference type="PANTHER" id="PTHR35273">
    <property type="entry name" value="ALPHA-1,4 POLYGALACTOSAMINIDASE, PUTATIVE (AFU_ORTHOLOGUE AFUA_3G07890)-RELATED"/>
    <property type="match status" value="1"/>
</dbReference>
<gene>
    <name evidence="4" type="ORF">PAC_00225</name>
</gene>
<protein>
    <recommendedName>
        <fullName evidence="2">alpha-galactosidase</fullName>
        <ecNumber evidence="2">3.2.1.22</ecNumber>
    </recommendedName>
</protein>
<proteinExistence type="predicted"/>
<dbReference type="Pfam" id="PF03537">
    <property type="entry name" value="Glyco_hydro_114"/>
    <property type="match status" value="1"/>
</dbReference>
<dbReference type="GO" id="GO:0004557">
    <property type="term" value="F:alpha-galactosidase activity"/>
    <property type="evidence" value="ECO:0007669"/>
    <property type="project" value="UniProtKB-EC"/>
</dbReference>
<evidence type="ECO:0000313" key="5">
    <source>
        <dbReference type="Proteomes" id="UP000184330"/>
    </source>
</evidence>
<dbReference type="EMBL" id="FJOG01000001">
    <property type="protein sequence ID" value="CZR50353.1"/>
    <property type="molecule type" value="Genomic_DNA"/>
</dbReference>
<evidence type="ECO:0000259" key="3">
    <source>
        <dbReference type="Pfam" id="PF03537"/>
    </source>
</evidence>
<dbReference type="Gene3D" id="3.20.20.70">
    <property type="entry name" value="Aldolase class I"/>
    <property type="match status" value="1"/>
</dbReference>